<dbReference type="InterPro" id="IPR045076">
    <property type="entry name" value="MutS"/>
</dbReference>
<dbReference type="PANTHER" id="PTHR48466">
    <property type="entry name" value="OS10G0509000 PROTEIN-RELATED"/>
    <property type="match status" value="1"/>
</dbReference>
<dbReference type="GO" id="GO:0004519">
    <property type="term" value="F:endonuclease activity"/>
    <property type="evidence" value="ECO:0007669"/>
    <property type="project" value="UniProtKB-KW"/>
</dbReference>
<proteinExistence type="predicted"/>
<dbReference type="AlphaFoldDB" id="A0AAN8YWE8"/>
<dbReference type="EMBL" id="JBAMMX010000023">
    <property type="protein sequence ID" value="KAK6917549.1"/>
    <property type="molecule type" value="Genomic_DNA"/>
</dbReference>
<sequence>MDCNLSIILDRAGEELVLIRLERKTSMENLDSFGGGIDKPLITKLRLRICVGVRACHRYLLPNGVVLDVSSSGATYFMEPKEAVELNNAEVKLSASERAVEQAILSLLTSEIAESETDIKDLFNIVLEIDLASTRASCTQWFDGACPILGTIGCENFDSSRAESSSLEDIDVIQHPLLLKPSLESLSDVQASRSGNVLQTNKENGTFSSEGSSDDVVDSLVPMDIKIGTGIKWLSFQDLILGAKLLQ</sequence>
<dbReference type="GO" id="GO:0030983">
    <property type="term" value="F:mismatched DNA binding"/>
    <property type="evidence" value="ECO:0007669"/>
    <property type="project" value="InterPro"/>
</dbReference>
<keyword evidence="2" id="KW-1185">Reference proteome</keyword>
<organism evidence="1 2">
    <name type="scientific">Dillenia turbinata</name>
    <dbReference type="NCBI Taxonomy" id="194707"/>
    <lineage>
        <taxon>Eukaryota</taxon>
        <taxon>Viridiplantae</taxon>
        <taxon>Streptophyta</taxon>
        <taxon>Embryophyta</taxon>
        <taxon>Tracheophyta</taxon>
        <taxon>Spermatophyta</taxon>
        <taxon>Magnoliopsida</taxon>
        <taxon>eudicotyledons</taxon>
        <taxon>Gunneridae</taxon>
        <taxon>Pentapetalae</taxon>
        <taxon>Dilleniales</taxon>
        <taxon>Dilleniaceae</taxon>
        <taxon>Dillenia</taxon>
    </lineage>
</organism>
<accession>A0AAN8YWE8</accession>
<evidence type="ECO:0000313" key="1">
    <source>
        <dbReference type="EMBL" id="KAK6917549.1"/>
    </source>
</evidence>
<dbReference type="PANTHER" id="PTHR48466:SF1">
    <property type="entry name" value="SMR DOMAIN-CONTAINING PROTEIN"/>
    <property type="match status" value="1"/>
</dbReference>
<dbReference type="GO" id="GO:0006298">
    <property type="term" value="P:mismatch repair"/>
    <property type="evidence" value="ECO:0007669"/>
    <property type="project" value="InterPro"/>
</dbReference>
<dbReference type="GO" id="GO:0005524">
    <property type="term" value="F:ATP binding"/>
    <property type="evidence" value="ECO:0007669"/>
    <property type="project" value="InterPro"/>
</dbReference>
<gene>
    <name evidence="1" type="ORF">RJ641_018300</name>
</gene>
<evidence type="ECO:0000313" key="2">
    <source>
        <dbReference type="Proteomes" id="UP001370490"/>
    </source>
</evidence>
<name>A0AAN8YWE8_9MAGN</name>
<dbReference type="Proteomes" id="UP001370490">
    <property type="component" value="Unassembled WGS sequence"/>
</dbReference>
<protein>
    <submittedName>
        <fullName evidence="1">Uncharacterized protein</fullName>
    </submittedName>
</protein>
<comment type="caution">
    <text evidence="1">The sequence shown here is derived from an EMBL/GenBank/DDBJ whole genome shotgun (WGS) entry which is preliminary data.</text>
</comment>
<dbReference type="GO" id="GO:0140664">
    <property type="term" value="F:ATP-dependent DNA damage sensor activity"/>
    <property type="evidence" value="ECO:0007669"/>
    <property type="project" value="InterPro"/>
</dbReference>
<reference evidence="1 2" key="1">
    <citation type="submission" date="2023-12" db="EMBL/GenBank/DDBJ databases">
        <title>A high-quality genome assembly for Dillenia turbinata (Dilleniales).</title>
        <authorList>
            <person name="Chanderbali A."/>
        </authorList>
    </citation>
    <scope>NUCLEOTIDE SEQUENCE [LARGE SCALE GENOMIC DNA]</scope>
    <source>
        <strain evidence="1">LSX21</strain>
        <tissue evidence="1">Leaf</tissue>
    </source>
</reference>